<comment type="caution">
    <text evidence="1">The sequence shown here is derived from an EMBL/GenBank/DDBJ whole genome shotgun (WGS) entry which is preliminary data.</text>
</comment>
<dbReference type="AlphaFoldDB" id="A0A2C6JZC6"/>
<dbReference type="RefSeq" id="XP_067917732.1">
    <property type="nucleotide sequence ID" value="XM_068070288.1"/>
</dbReference>
<dbReference type="GeneID" id="94433499"/>
<protein>
    <submittedName>
        <fullName evidence="1">Uncharacterized protein</fullName>
    </submittedName>
</protein>
<dbReference type="EMBL" id="MIGC01006828">
    <property type="protein sequence ID" value="PHJ16000.1"/>
    <property type="molecule type" value="Genomic_DNA"/>
</dbReference>
<organism evidence="1 2">
    <name type="scientific">Cystoisospora suis</name>
    <dbReference type="NCBI Taxonomy" id="483139"/>
    <lineage>
        <taxon>Eukaryota</taxon>
        <taxon>Sar</taxon>
        <taxon>Alveolata</taxon>
        <taxon>Apicomplexa</taxon>
        <taxon>Conoidasida</taxon>
        <taxon>Coccidia</taxon>
        <taxon>Eucoccidiorida</taxon>
        <taxon>Eimeriorina</taxon>
        <taxon>Sarcocystidae</taxon>
        <taxon>Cystoisospora</taxon>
    </lineage>
</organism>
<evidence type="ECO:0000313" key="2">
    <source>
        <dbReference type="Proteomes" id="UP000221165"/>
    </source>
</evidence>
<reference evidence="1 2" key="1">
    <citation type="journal article" date="2017" name="Int. J. Parasitol.">
        <title>The genome of the protozoan parasite Cystoisospora suis and a reverse vaccinology approach to identify vaccine candidates.</title>
        <authorList>
            <person name="Palmieri N."/>
            <person name="Shrestha A."/>
            <person name="Ruttkowski B."/>
            <person name="Beck T."/>
            <person name="Vogl C."/>
            <person name="Tomley F."/>
            <person name="Blake D.P."/>
            <person name="Joachim A."/>
        </authorList>
    </citation>
    <scope>NUCLEOTIDE SEQUENCE [LARGE SCALE GENOMIC DNA]</scope>
    <source>
        <strain evidence="1 2">Wien I</strain>
    </source>
</reference>
<evidence type="ECO:0000313" key="1">
    <source>
        <dbReference type="EMBL" id="PHJ16000.1"/>
    </source>
</evidence>
<sequence>METAGTPQVICPGMSRRAWISEFGSFEHRGSAMMELPHWHRKPALECGVHQGVILDRGRRGEEGPLKTIGQECGVSDRKYPERCGVSRGM</sequence>
<name>A0A2C6JZC6_9APIC</name>
<gene>
    <name evidence="1" type="ORF">CSUI_010183</name>
</gene>
<accession>A0A2C6JZC6</accession>
<proteinExistence type="predicted"/>
<keyword evidence="2" id="KW-1185">Reference proteome</keyword>
<dbReference type="VEuPathDB" id="ToxoDB:CSUI_010183"/>
<dbReference type="Proteomes" id="UP000221165">
    <property type="component" value="Unassembled WGS sequence"/>
</dbReference>